<sequence length="177" mass="19412">MSVQTPRLAESELTPGVAVNGPLEQAIANFAAAVVNAKTVDPLITELVRLRCAQTHDCRLCGSLRNQEALDEGFDEIMQRKIASYESSDFSPEIIAALRLCDAMILTPADADTALKEELQRYFSPEQIAEICLDVMKWSQQKALVALRVEAPPWDEVTVLTFDKQGNPGFGGPAYKS</sequence>
<dbReference type="SUPFAM" id="SSF69118">
    <property type="entry name" value="AhpD-like"/>
    <property type="match status" value="1"/>
</dbReference>
<evidence type="ECO:0000313" key="2">
    <source>
        <dbReference type="Proteomes" id="UP000193450"/>
    </source>
</evidence>
<dbReference type="InterPro" id="IPR029032">
    <property type="entry name" value="AhpD-like"/>
</dbReference>
<name>A0A1X9NCR7_9GAMM</name>
<keyword evidence="2" id="KW-1185">Reference proteome</keyword>
<dbReference type="OrthoDB" id="9801997at2"/>
<organism evidence="1 2">
    <name type="scientific">Oceanicoccus sagamiensis</name>
    <dbReference type="NCBI Taxonomy" id="716816"/>
    <lineage>
        <taxon>Bacteria</taxon>
        <taxon>Pseudomonadati</taxon>
        <taxon>Pseudomonadota</taxon>
        <taxon>Gammaproteobacteria</taxon>
        <taxon>Cellvibrionales</taxon>
        <taxon>Spongiibacteraceae</taxon>
        <taxon>Oceanicoccus</taxon>
    </lineage>
</organism>
<gene>
    <name evidence="1" type="ORF">BST96_17945</name>
</gene>
<dbReference type="Gene3D" id="1.20.1290.10">
    <property type="entry name" value="AhpD-like"/>
    <property type="match status" value="1"/>
</dbReference>
<evidence type="ECO:0008006" key="3">
    <source>
        <dbReference type="Google" id="ProtNLM"/>
    </source>
</evidence>
<proteinExistence type="predicted"/>
<dbReference type="Proteomes" id="UP000193450">
    <property type="component" value="Chromosome"/>
</dbReference>
<dbReference type="AlphaFoldDB" id="A0A1X9NCR7"/>
<evidence type="ECO:0000313" key="1">
    <source>
        <dbReference type="EMBL" id="ARN75820.1"/>
    </source>
</evidence>
<dbReference type="RefSeq" id="WP_085760012.1">
    <property type="nucleotide sequence ID" value="NZ_CP019343.1"/>
</dbReference>
<dbReference type="EMBL" id="CP019343">
    <property type="protein sequence ID" value="ARN75820.1"/>
    <property type="molecule type" value="Genomic_DNA"/>
</dbReference>
<dbReference type="KEGG" id="osg:BST96_17945"/>
<dbReference type="STRING" id="716816.BST96_17945"/>
<accession>A0A1X9NCR7</accession>
<protein>
    <recommendedName>
        <fullName evidence="3">Carboxymuconolactone decarboxylase-like domain-containing protein</fullName>
    </recommendedName>
</protein>
<reference evidence="1 2" key="1">
    <citation type="submission" date="2016-11" db="EMBL/GenBank/DDBJ databases">
        <title>Trade-off between light-utilization and light-protection in marine flavobacteria.</title>
        <authorList>
            <person name="Kumagai Y."/>
        </authorList>
    </citation>
    <scope>NUCLEOTIDE SEQUENCE [LARGE SCALE GENOMIC DNA]</scope>
    <source>
        <strain evidence="1 2">NBRC 107125</strain>
    </source>
</reference>